<reference evidence="2 3" key="1">
    <citation type="journal article" date="2012" name="J. Bacteriol.">
        <title>Genome Sequence of the Halotolerant Bacterium Imtechella halotolerans K1T.</title>
        <authorList>
            <person name="Kumar S."/>
            <person name="Vikram S."/>
            <person name="Subramanian S."/>
            <person name="Raghava G.P."/>
            <person name="Pinnaka A.K."/>
        </authorList>
    </citation>
    <scope>NUCLEOTIDE SEQUENCE [LARGE SCALE GENOMIC DNA]</scope>
    <source>
        <strain evidence="2 3">K1</strain>
    </source>
</reference>
<dbReference type="STRING" id="946077.W5A_04883"/>
<dbReference type="EMBL" id="AJJU01000004">
    <property type="protein sequence ID" value="EID75521.1"/>
    <property type="molecule type" value="Genomic_DNA"/>
</dbReference>
<evidence type="ECO:0000313" key="2">
    <source>
        <dbReference type="EMBL" id="EID75521.1"/>
    </source>
</evidence>
<proteinExistence type="predicted"/>
<name>I0WGK5_9FLAO</name>
<dbReference type="Gene3D" id="1.10.3210.10">
    <property type="entry name" value="Hypothetical protein af1432"/>
    <property type="match status" value="1"/>
</dbReference>
<dbReference type="RefSeq" id="WP_008238013.1">
    <property type="nucleotide sequence ID" value="NZ_AJJU01000004.1"/>
</dbReference>
<dbReference type="AlphaFoldDB" id="I0WGK5"/>
<dbReference type="GO" id="GO:0016787">
    <property type="term" value="F:hydrolase activity"/>
    <property type="evidence" value="ECO:0007669"/>
    <property type="project" value="UniProtKB-KW"/>
</dbReference>
<dbReference type="InterPro" id="IPR003607">
    <property type="entry name" value="HD/PDEase_dom"/>
</dbReference>
<sequence length="193" mass="22806">MKGYNHLRKKALSILKDQLSESLTYHGIHHTLNVLNVCNQYIRRNKIPSHPAKLLRLGALLHDIGFTVSNINHEEHSVKISRELMRECNFNSLDTETVVNLIYATRIPQHPKNELEKILCDADLDYLGRSDFYSISDQLFQELKYFSVLKDKKEWNKAQIKFLESHSYHTPYAQKYRQPEKEKRIKEIRSKLN</sequence>
<keyword evidence="3" id="KW-1185">Reference proteome</keyword>
<keyword evidence="2" id="KW-0378">Hydrolase</keyword>
<organism evidence="2 3">
    <name type="scientific">Imtechella halotolerans K1</name>
    <dbReference type="NCBI Taxonomy" id="946077"/>
    <lineage>
        <taxon>Bacteria</taxon>
        <taxon>Pseudomonadati</taxon>
        <taxon>Bacteroidota</taxon>
        <taxon>Flavobacteriia</taxon>
        <taxon>Flavobacteriales</taxon>
        <taxon>Flavobacteriaceae</taxon>
        <taxon>Imtechella</taxon>
    </lineage>
</organism>
<protein>
    <submittedName>
        <fullName evidence="2">Metal-dependent phosphohydrolase HD sub domain-containing protein</fullName>
    </submittedName>
</protein>
<dbReference type="eggNOG" id="COG1418">
    <property type="taxonomic scope" value="Bacteria"/>
</dbReference>
<dbReference type="SUPFAM" id="SSF109604">
    <property type="entry name" value="HD-domain/PDEase-like"/>
    <property type="match status" value="1"/>
</dbReference>
<comment type="caution">
    <text evidence="2">The sequence shown here is derived from an EMBL/GenBank/DDBJ whole genome shotgun (WGS) entry which is preliminary data.</text>
</comment>
<dbReference type="InterPro" id="IPR006674">
    <property type="entry name" value="HD_domain"/>
</dbReference>
<dbReference type="OrthoDB" id="5728337at2"/>
<dbReference type="Pfam" id="PF01966">
    <property type="entry name" value="HD"/>
    <property type="match status" value="1"/>
</dbReference>
<evidence type="ECO:0000259" key="1">
    <source>
        <dbReference type="SMART" id="SM00471"/>
    </source>
</evidence>
<accession>I0WGK5</accession>
<dbReference type="Proteomes" id="UP000005938">
    <property type="component" value="Unassembled WGS sequence"/>
</dbReference>
<gene>
    <name evidence="2" type="ORF">W5A_04883</name>
</gene>
<dbReference type="SMART" id="SM00471">
    <property type="entry name" value="HDc"/>
    <property type="match status" value="1"/>
</dbReference>
<evidence type="ECO:0000313" key="3">
    <source>
        <dbReference type="Proteomes" id="UP000005938"/>
    </source>
</evidence>
<dbReference type="CDD" id="cd00077">
    <property type="entry name" value="HDc"/>
    <property type="match status" value="1"/>
</dbReference>
<feature type="domain" description="HD/PDEase" evidence="1">
    <location>
        <begin position="23"/>
        <end position="136"/>
    </location>
</feature>